<sequence>MRVWLAEFIGTFALVFVGVGAIAAGLEALAVALAFACAVAVMIAAVGPISAAHFNPAVTLAFWAMRRTRLAEVPLYWSAQLAAGVVAVSALSLWGGADRLEGVAYGATRLAPGLSPWAGVGVEAVLTFFLVFVIASIVIRKHAMDGLYIGLTVGAGALAGGSLTGASMNPARSFGPALVSGEWGAHWVYWVGPCLGAVAAALSAQYLWTRRTDPLAEVGRATSRGHPLERGEQV</sequence>
<evidence type="ECO:0000313" key="10">
    <source>
        <dbReference type="EMBL" id="ADI15268.1"/>
    </source>
</evidence>
<evidence type="ECO:0000256" key="2">
    <source>
        <dbReference type="ARBA" id="ARBA00006175"/>
    </source>
</evidence>
<keyword evidence="3 8" id="KW-0813">Transport</keyword>
<dbReference type="InterPro" id="IPR023271">
    <property type="entry name" value="Aquaporin-like"/>
</dbReference>
<dbReference type="PRINTS" id="PR00783">
    <property type="entry name" value="MINTRINSICP"/>
</dbReference>
<dbReference type="STRING" id="649638.Trad_2155"/>
<dbReference type="PANTHER" id="PTHR19139">
    <property type="entry name" value="AQUAPORIN TRANSPORTER"/>
    <property type="match status" value="1"/>
</dbReference>
<dbReference type="AlphaFoldDB" id="D7CRU0"/>
<evidence type="ECO:0000313" key="11">
    <source>
        <dbReference type="Proteomes" id="UP000000379"/>
    </source>
</evidence>
<comment type="similarity">
    <text evidence="2 8">Belongs to the MIP/aquaporin (TC 1.A.8) family.</text>
</comment>
<dbReference type="Gene3D" id="1.20.1080.10">
    <property type="entry name" value="Glycerol uptake facilitator protein"/>
    <property type="match status" value="1"/>
</dbReference>
<keyword evidence="11" id="KW-1185">Reference proteome</keyword>
<name>D7CRU0_TRURR</name>
<accession>D7CRU0</accession>
<evidence type="ECO:0000256" key="7">
    <source>
        <dbReference type="ARBA" id="ARBA00023136"/>
    </source>
</evidence>
<dbReference type="eggNOG" id="COG0580">
    <property type="taxonomic scope" value="Bacteria"/>
</dbReference>
<comment type="subcellular location">
    <subcellularLocation>
        <location evidence="1">Cell membrane</location>
        <topology evidence="1">Multi-pass membrane protein</topology>
    </subcellularLocation>
</comment>
<evidence type="ECO:0000256" key="9">
    <source>
        <dbReference type="SAM" id="Phobius"/>
    </source>
</evidence>
<dbReference type="InterPro" id="IPR000425">
    <property type="entry name" value="MIP"/>
</dbReference>
<dbReference type="Proteomes" id="UP000000379">
    <property type="component" value="Chromosome"/>
</dbReference>
<dbReference type="PROSITE" id="PS00221">
    <property type="entry name" value="MIP"/>
    <property type="match status" value="1"/>
</dbReference>
<feature type="transmembrane region" description="Helical" evidence="9">
    <location>
        <begin position="146"/>
        <end position="167"/>
    </location>
</feature>
<dbReference type="InterPro" id="IPR022357">
    <property type="entry name" value="MIP_CS"/>
</dbReference>
<dbReference type="HOGENOM" id="CLU_020019_3_4_0"/>
<protein>
    <submittedName>
        <fullName evidence="10">Major intrinsic protein</fullName>
    </submittedName>
</protein>
<evidence type="ECO:0000256" key="8">
    <source>
        <dbReference type="RuleBase" id="RU000477"/>
    </source>
</evidence>
<evidence type="ECO:0000256" key="5">
    <source>
        <dbReference type="ARBA" id="ARBA00022692"/>
    </source>
</evidence>
<evidence type="ECO:0000256" key="6">
    <source>
        <dbReference type="ARBA" id="ARBA00022989"/>
    </source>
</evidence>
<feature type="transmembrane region" description="Helical" evidence="9">
    <location>
        <begin position="33"/>
        <end position="54"/>
    </location>
</feature>
<keyword evidence="4" id="KW-1003">Cell membrane</keyword>
<dbReference type="SUPFAM" id="SSF81338">
    <property type="entry name" value="Aquaporin-like"/>
    <property type="match status" value="1"/>
</dbReference>
<proteinExistence type="inferred from homology"/>
<dbReference type="OrthoDB" id="9807293at2"/>
<dbReference type="GO" id="GO:0005886">
    <property type="term" value="C:plasma membrane"/>
    <property type="evidence" value="ECO:0007669"/>
    <property type="project" value="UniProtKB-SubCell"/>
</dbReference>
<feature type="transmembrane region" description="Helical" evidence="9">
    <location>
        <begin position="75"/>
        <end position="97"/>
    </location>
</feature>
<keyword evidence="7 9" id="KW-0472">Membrane</keyword>
<reference evidence="11" key="1">
    <citation type="submission" date="2010-05" db="EMBL/GenBank/DDBJ databases">
        <title>The complete genome of Truepera radiovictris DSM 17093.</title>
        <authorList>
            <consortium name="US DOE Joint Genome Institute (JGI-PGF)"/>
            <person name="Lucas S."/>
            <person name="Copeland A."/>
            <person name="Lapidus A."/>
            <person name="Glavina del Rio T."/>
            <person name="Dalin E."/>
            <person name="Tice H."/>
            <person name="Bruce D."/>
            <person name="Goodwin L."/>
            <person name="Pitluck S."/>
            <person name="Kyrpides N."/>
            <person name="Mavromatis K."/>
            <person name="Ovchinnikova G."/>
            <person name="Munk A.C."/>
            <person name="Detter J.C."/>
            <person name="Han C."/>
            <person name="Tapia R."/>
            <person name="Land M."/>
            <person name="Hauser L."/>
            <person name="Markowitz V."/>
            <person name="Cheng J.-F."/>
            <person name="Hugenholtz P."/>
            <person name="Woyke T."/>
            <person name="Wu D."/>
            <person name="Tindall B."/>
            <person name="Pomrenke H.G."/>
            <person name="Brambilla E."/>
            <person name="Klenk H.-P."/>
            <person name="Eisen J.A."/>
        </authorList>
    </citation>
    <scope>NUCLEOTIDE SEQUENCE [LARGE SCALE GENOMIC DNA]</scope>
    <source>
        <strain evidence="11">DSM 17093 / CIP 108686 / LMG 22925 / RQ-24</strain>
    </source>
</reference>
<dbReference type="PANTHER" id="PTHR19139:SF199">
    <property type="entry name" value="MIP17260P"/>
    <property type="match status" value="1"/>
</dbReference>
<feature type="transmembrane region" description="Helical" evidence="9">
    <location>
        <begin position="187"/>
        <end position="208"/>
    </location>
</feature>
<evidence type="ECO:0000256" key="4">
    <source>
        <dbReference type="ARBA" id="ARBA00022475"/>
    </source>
</evidence>
<keyword evidence="6 9" id="KW-1133">Transmembrane helix</keyword>
<organism evidence="10 11">
    <name type="scientific">Truepera radiovictrix (strain DSM 17093 / CIP 108686 / LMG 22925 / RQ-24)</name>
    <dbReference type="NCBI Taxonomy" id="649638"/>
    <lineage>
        <taxon>Bacteria</taxon>
        <taxon>Thermotogati</taxon>
        <taxon>Deinococcota</taxon>
        <taxon>Deinococci</taxon>
        <taxon>Trueperales</taxon>
        <taxon>Trueperaceae</taxon>
        <taxon>Truepera</taxon>
    </lineage>
</organism>
<dbReference type="EMBL" id="CP002049">
    <property type="protein sequence ID" value="ADI15268.1"/>
    <property type="molecule type" value="Genomic_DNA"/>
</dbReference>
<dbReference type="GO" id="GO:0015250">
    <property type="term" value="F:water channel activity"/>
    <property type="evidence" value="ECO:0007669"/>
    <property type="project" value="TreeGrafter"/>
</dbReference>
<dbReference type="Pfam" id="PF00230">
    <property type="entry name" value="MIP"/>
    <property type="match status" value="1"/>
</dbReference>
<evidence type="ECO:0000256" key="3">
    <source>
        <dbReference type="ARBA" id="ARBA00022448"/>
    </source>
</evidence>
<feature type="transmembrane region" description="Helical" evidence="9">
    <location>
        <begin position="117"/>
        <end position="139"/>
    </location>
</feature>
<keyword evidence="5 8" id="KW-0812">Transmembrane</keyword>
<dbReference type="InterPro" id="IPR034294">
    <property type="entry name" value="Aquaporin_transptr"/>
</dbReference>
<reference evidence="10 11" key="2">
    <citation type="journal article" date="2011" name="Stand. Genomic Sci.">
        <title>Complete genome sequence of Truepera radiovictrix type strain (RQ-24).</title>
        <authorList>
            <person name="Ivanova N."/>
            <person name="Rohde C."/>
            <person name="Munk C."/>
            <person name="Nolan M."/>
            <person name="Lucas S."/>
            <person name="Del Rio T.G."/>
            <person name="Tice H."/>
            <person name="Deshpande S."/>
            <person name="Cheng J.F."/>
            <person name="Tapia R."/>
            <person name="Han C."/>
            <person name="Goodwin L."/>
            <person name="Pitluck S."/>
            <person name="Liolios K."/>
            <person name="Mavromatis K."/>
            <person name="Mikhailova N."/>
            <person name="Pati A."/>
            <person name="Chen A."/>
            <person name="Palaniappan K."/>
            <person name="Land M."/>
            <person name="Hauser L."/>
            <person name="Chang Y.J."/>
            <person name="Jeffries C.D."/>
            <person name="Brambilla E."/>
            <person name="Rohde M."/>
            <person name="Goker M."/>
            <person name="Tindall B.J."/>
            <person name="Woyke T."/>
            <person name="Bristow J."/>
            <person name="Eisen J.A."/>
            <person name="Markowitz V."/>
            <person name="Hugenholtz P."/>
            <person name="Kyrpides N.C."/>
            <person name="Klenk H.P."/>
            <person name="Lapidus A."/>
        </authorList>
    </citation>
    <scope>NUCLEOTIDE SEQUENCE [LARGE SCALE GENOMIC DNA]</scope>
    <source>
        <strain evidence="11">DSM 17093 / CIP 108686 / LMG 22925 / RQ-24</strain>
    </source>
</reference>
<gene>
    <name evidence="10" type="ordered locus">Trad_2155</name>
</gene>
<dbReference type="KEGG" id="tra:Trad_2155"/>
<evidence type="ECO:0000256" key="1">
    <source>
        <dbReference type="ARBA" id="ARBA00004651"/>
    </source>
</evidence>